<dbReference type="InterPro" id="IPR003439">
    <property type="entry name" value="ABC_transporter-like_ATP-bd"/>
</dbReference>
<accession>K6VT59</accession>
<keyword evidence="3" id="KW-0547">Nucleotide-binding</keyword>
<evidence type="ECO:0000313" key="6">
    <source>
        <dbReference type="EMBL" id="GAB78490.1"/>
    </source>
</evidence>
<organism evidence="6 7">
    <name type="scientific">Austwickia chelonae NBRC 105200</name>
    <dbReference type="NCBI Taxonomy" id="1184607"/>
    <lineage>
        <taxon>Bacteria</taxon>
        <taxon>Bacillati</taxon>
        <taxon>Actinomycetota</taxon>
        <taxon>Actinomycetes</taxon>
        <taxon>Micrococcales</taxon>
        <taxon>Dermatophilaceae</taxon>
        <taxon>Austwickia</taxon>
    </lineage>
</organism>
<protein>
    <submittedName>
        <fullName evidence="6">Putative ABC transporter ATP-binding protein</fullName>
    </submittedName>
</protein>
<feature type="domain" description="ABC transporter" evidence="5">
    <location>
        <begin position="3"/>
        <end position="227"/>
    </location>
</feature>
<dbReference type="PANTHER" id="PTHR43335">
    <property type="entry name" value="ABC TRANSPORTER, ATP-BINDING PROTEIN"/>
    <property type="match status" value="1"/>
</dbReference>
<proteinExistence type="inferred from homology"/>
<dbReference type="GO" id="GO:0016887">
    <property type="term" value="F:ATP hydrolysis activity"/>
    <property type="evidence" value="ECO:0007669"/>
    <property type="project" value="InterPro"/>
</dbReference>
<keyword evidence="2" id="KW-0813">Transport</keyword>
<dbReference type="InterPro" id="IPR003593">
    <property type="entry name" value="AAA+_ATPase"/>
</dbReference>
<evidence type="ECO:0000313" key="7">
    <source>
        <dbReference type="Proteomes" id="UP000008495"/>
    </source>
</evidence>
<dbReference type="PROSITE" id="PS50893">
    <property type="entry name" value="ABC_TRANSPORTER_2"/>
    <property type="match status" value="1"/>
</dbReference>
<comment type="similarity">
    <text evidence="1">Belongs to the ABC transporter superfamily.</text>
</comment>
<keyword evidence="7" id="KW-1185">Reference proteome</keyword>
<dbReference type="GO" id="GO:0005524">
    <property type="term" value="F:ATP binding"/>
    <property type="evidence" value="ECO:0007669"/>
    <property type="project" value="UniProtKB-KW"/>
</dbReference>
<evidence type="ECO:0000256" key="3">
    <source>
        <dbReference type="ARBA" id="ARBA00022741"/>
    </source>
</evidence>
<dbReference type="AlphaFoldDB" id="K6VT59"/>
<evidence type="ECO:0000256" key="4">
    <source>
        <dbReference type="ARBA" id="ARBA00022840"/>
    </source>
</evidence>
<dbReference type="SUPFAM" id="SSF52540">
    <property type="entry name" value="P-loop containing nucleoside triphosphate hydrolases"/>
    <property type="match status" value="1"/>
</dbReference>
<dbReference type="Pfam" id="PF00005">
    <property type="entry name" value="ABC_tran"/>
    <property type="match status" value="1"/>
</dbReference>
<dbReference type="STRING" id="100225.SAMN05421595_2761"/>
<dbReference type="SMART" id="SM00382">
    <property type="entry name" value="AAA"/>
    <property type="match status" value="1"/>
</dbReference>
<evidence type="ECO:0000259" key="5">
    <source>
        <dbReference type="PROSITE" id="PS50893"/>
    </source>
</evidence>
<dbReference type="eggNOG" id="COG1131">
    <property type="taxonomic scope" value="Bacteria"/>
</dbReference>
<dbReference type="RefSeq" id="WP_006503245.1">
    <property type="nucleotide sequence ID" value="NZ_BAGZ01000009.1"/>
</dbReference>
<keyword evidence="4 6" id="KW-0067">ATP-binding</keyword>
<dbReference type="PROSITE" id="PS00211">
    <property type="entry name" value="ABC_TRANSPORTER_1"/>
    <property type="match status" value="1"/>
</dbReference>
<evidence type="ECO:0000256" key="2">
    <source>
        <dbReference type="ARBA" id="ARBA00022448"/>
    </source>
</evidence>
<dbReference type="PANTHER" id="PTHR43335:SF4">
    <property type="entry name" value="ABC TRANSPORTER, ATP-BINDING PROTEIN"/>
    <property type="match status" value="1"/>
</dbReference>
<comment type="caution">
    <text evidence="6">The sequence shown here is derived from an EMBL/GenBank/DDBJ whole genome shotgun (WGS) entry which is preliminary data.</text>
</comment>
<sequence>MSISFDNVSLSYSGFSLNNITFNVSPGEIVGFLGPNGSGKSTTLRVLLGLETPQSGDALIEGKAYRDMNQPLRTVGSLLDTTWMNGAQRAEDYLRWLALSNDLDRSRIPTLLERVGLASASRRKVSKLSLGMRQRLGIAAALLGDPPYLVFDEPLNGLDPEGIRWVRTLLGDLRDEGRGILLSSHILAEVSSVADRVAMIAHGSIVGVGTLAEFEGEGGLLAVVEDQERAITLLADRGVNARAHGDDGVLITDDMGAREVTRILLDADIPFSSISQHEGDLERAFFDRLTQK</sequence>
<dbReference type="InterPro" id="IPR027417">
    <property type="entry name" value="P-loop_NTPase"/>
</dbReference>
<gene>
    <name evidence="6" type="ORF">AUCHE_09_00950</name>
</gene>
<name>K6VT59_9MICO</name>
<dbReference type="Proteomes" id="UP000008495">
    <property type="component" value="Unassembled WGS sequence"/>
</dbReference>
<dbReference type="Gene3D" id="3.40.50.300">
    <property type="entry name" value="P-loop containing nucleotide triphosphate hydrolases"/>
    <property type="match status" value="1"/>
</dbReference>
<dbReference type="InterPro" id="IPR017871">
    <property type="entry name" value="ABC_transporter-like_CS"/>
</dbReference>
<evidence type="ECO:0000256" key="1">
    <source>
        <dbReference type="ARBA" id="ARBA00005417"/>
    </source>
</evidence>
<dbReference type="EMBL" id="BAGZ01000009">
    <property type="protein sequence ID" value="GAB78490.1"/>
    <property type="molecule type" value="Genomic_DNA"/>
</dbReference>
<reference evidence="6 7" key="1">
    <citation type="submission" date="2012-08" db="EMBL/GenBank/DDBJ databases">
        <title>Whole genome shotgun sequence of Austwickia chelonae NBRC 105200.</title>
        <authorList>
            <person name="Yoshida I."/>
            <person name="Hosoyama A."/>
            <person name="Tsuchikane K."/>
            <person name="Katsumata H."/>
            <person name="Ando Y."/>
            <person name="Ohji S."/>
            <person name="Hamada M."/>
            <person name="Tamura T."/>
            <person name="Yamazoe A."/>
            <person name="Yamazaki S."/>
            <person name="Fujita N."/>
        </authorList>
    </citation>
    <scope>NUCLEOTIDE SEQUENCE [LARGE SCALE GENOMIC DNA]</scope>
    <source>
        <strain evidence="6 7">NBRC 105200</strain>
    </source>
</reference>